<dbReference type="eggNOG" id="COG3745">
    <property type="taxonomic scope" value="Bacteria"/>
</dbReference>
<dbReference type="EMBL" id="AANZ01000010">
    <property type="protein sequence ID" value="EAQ80144.1"/>
    <property type="molecule type" value="Genomic_DNA"/>
</dbReference>
<comment type="caution">
    <text evidence="2">The sequence shown here is derived from an EMBL/GenBank/DDBJ whole genome shotgun (WGS) entry which is preliminary data.</text>
</comment>
<dbReference type="CDD" id="cd11614">
    <property type="entry name" value="SAF_CpaB_FlgA_like"/>
    <property type="match status" value="1"/>
</dbReference>
<dbReference type="NCBIfam" id="TIGR03177">
    <property type="entry name" value="pilus_cpaB"/>
    <property type="match status" value="1"/>
</dbReference>
<dbReference type="Pfam" id="PF16976">
    <property type="entry name" value="RcpC"/>
    <property type="match status" value="1"/>
</dbReference>
<name>A3ZT91_9BACT</name>
<proteinExistence type="predicted"/>
<evidence type="ECO:0000259" key="1">
    <source>
        <dbReference type="Pfam" id="PF16976"/>
    </source>
</evidence>
<reference evidence="2 3" key="1">
    <citation type="submission" date="2006-02" db="EMBL/GenBank/DDBJ databases">
        <authorList>
            <person name="Amann R."/>
            <person name="Ferriera S."/>
            <person name="Johnson J."/>
            <person name="Kravitz S."/>
            <person name="Halpern A."/>
            <person name="Remington K."/>
            <person name="Beeson K."/>
            <person name="Tran B."/>
            <person name="Rogers Y.-H."/>
            <person name="Friedman R."/>
            <person name="Venter J.C."/>
        </authorList>
    </citation>
    <scope>NUCLEOTIDE SEQUENCE [LARGE SCALE GENOMIC DNA]</scope>
    <source>
        <strain evidence="2 3">DSM 3645</strain>
    </source>
</reference>
<evidence type="ECO:0000313" key="2">
    <source>
        <dbReference type="EMBL" id="EAQ80144.1"/>
    </source>
</evidence>
<dbReference type="STRING" id="314230.DSM3645_19148"/>
<dbReference type="Proteomes" id="UP000004358">
    <property type="component" value="Unassembled WGS sequence"/>
</dbReference>
<protein>
    <submittedName>
        <fullName evidence="2">Pilus assembly protein CpaB</fullName>
    </submittedName>
</protein>
<dbReference type="InterPro" id="IPR031571">
    <property type="entry name" value="RcpC_dom"/>
</dbReference>
<dbReference type="InterPro" id="IPR017592">
    <property type="entry name" value="Pilus_assmbl_Flp-typ_CpaB"/>
</dbReference>
<gene>
    <name evidence="2" type="ORF">DSM3645_19148</name>
</gene>
<dbReference type="HOGENOM" id="CLU_929601_0_0_0"/>
<accession>A3ZT91</accession>
<organism evidence="2 3">
    <name type="scientific">Blastopirellula marina DSM 3645</name>
    <dbReference type="NCBI Taxonomy" id="314230"/>
    <lineage>
        <taxon>Bacteria</taxon>
        <taxon>Pseudomonadati</taxon>
        <taxon>Planctomycetota</taxon>
        <taxon>Planctomycetia</taxon>
        <taxon>Pirellulales</taxon>
        <taxon>Pirellulaceae</taxon>
        <taxon>Blastopirellula</taxon>
    </lineage>
</organism>
<evidence type="ECO:0000313" key="3">
    <source>
        <dbReference type="Proteomes" id="UP000004358"/>
    </source>
</evidence>
<sequence length="299" mass="32702">MLGVVAVMFGLLSAYVVRKNMMKETPPVVETTAPPKTFVVPKAAVNLPAGRTLTLGDVVIYQYTEKQLEEQPLPTGYMVNATQIIGRTLRQELTEKSVFTPDMFYPEGTGPGIVQNLGAGQRAFTVRIEYDEAVEGFARPGTKVDVLFRAEADPENELAETTVTLLQDVKVLAFDSSPSALHPIVNEQSQRLRMREYATVTLAVLPHEATKLQVADDHGTFALALVPLDGEVVSYNGAPRTLAELLDRRPPLRQMMRVYRGGQISELEFRPNVAGRDQLFRASQTSGAVEAAAEVASAD</sequence>
<dbReference type="AlphaFoldDB" id="A3ZT91"/>
<feature type="domain" description="Flp pilus assembly protein RcpC/CpaB" evidence="1">
    <location>
        <begin position="114"/>
        <end position="225"/>
    </location>
</feature>